<dbReference type="Pfam" id="PF03061">
    <property type="entry name" value="4HBT"/>
    <property type="match status" value="1"/>
</dbReference>
<evidence type="ECO:0000313" key="6">
    <source>
        <dbReference type="Proteomes" id="UP001244011"/>
    </source>
</evidence>
<keyword evidence="6" id="KW-1185">Reference proteome</keyword>
<dbReference type="Proteomes" id="UP001244011">
    <property type="component" value="Unassembled WGS sequence"/>
</dbReference>
<dbReference type="InterPro" id="IPR006683">
    <property type="entry name" value="Thioestr_dom"/>
</dbReference>
<evidence type="ECO:0000259" key="4">
    <source>
        <dbReference type="Pfam" id="PF03061"/>
    </source>
</evidence>
<comment type="caution">
    <text evidence="5">The sequence shown here is derived from an EMBL/GenBank/DDBJ whole genome shotgun (WGS) entry which is preliminary data.</text>
</comment>
<dbReference type="InterPro" id="IPR029069">
    <property type="entry name" value="HotDog_dom_sf"/>
</dbReference>
<protein>
    <submittedName>
        <fullName evidence="5">Thioesterase superfamily protein</fullName>
    </submittedName>
</protein>
<evidence type="ECO:0000256" key="1">
    <source>
        <dbReference type="ARBA" id="ARBA00008324"/>
    </source>
</evidence>
<dbReference type="GeneID" id="85305353"/>
<comment type="similarity">
    <text evidence="1">Belongs to the thioesterase PaaI family.</text>
</comment>
<dbReference type="PANTHER" id="PTHR21660">
    <property type="entry name" value="THIOESTERASE SUPERFAMILY MEMBER-RELATED"/>
    <property type="match status" value="1"/>
</dbReference>
<dbReference type="GO" id="GO:0047617">
    <property type="term" value="F:fatty acyl-CoA hydrolase activity"/>
    <property type="evidence" value="ECO:0007669"/>
    <property type="project" value="InterPro"/>
</dbReference>
<dbReference type="RefSeq" id="XP_060287579.1">
    <property type="nucleotide sequence ID" value="XM_060422166.1"/>
</dbReference>
<evidence type="ECO:0000256" key="2">
    <source>
        <dbReference type="ARBA" id="ARBA00022801"/>
    </source>
</evidence>
<feature type="region of interest" description="Disordered" evidence="3">
    <location>
        <begin position="1"/>
        <end position="22"/>
    </location>
</feature>
<dbReference type="InterPro" id="IPR039298">
    <property type="entry name" value="ACOT13"/>
</dbReference>
<feature type="domain" description="Thioesterase" evidence="4">
    <location>
        <begin position="96"/>
        <end position="173"/>
    </location>
</feature>
<reference evidence="5" key="1">
    <citation type="submission" date="2023-06" db="EMBL/GenBank/DDBJ databases">
        <title>Genome-scale phylogeny and comparative genomics of the fungal order Sordariales.</title>
        <authorList>
            <consortium name="Lawrence Berkeley National Laboratory"/>
            <person name="Hensen N."/>
            <person name="Bonometti L."/>
            <person name="Westerberg I."/>
            <person name="Brannstrom I.O."/>
            <person name="Guillou S."/>
            <person name="Cros-Aarteil S."/>
            <person name="Calhoun S."/>
            <person name="Haridas S."/>
            <person name="Kuo A."/>
            <person name="Mondo S."/>
            <person name="Pangilinan J."/>
            <person name="Riley R."/>
            <person name="Labutti K."/>
            <person name="Andreopoulos B."/>
            <person name="Lipzen A."/>
            <person name="Chen C."/>
            <person name="Yanf M."/>
            <person name="Daum C."/>
            <person name="Ng V."/>
            <person name="Clum A."/>
            <person name="Steindorff A."/>
            <person name="Ohm R."/>
            <person name="Martin F."/>
            <person name="Silar P."/>
            <person name="Natvig D."/>
            <person name="Lalanne C."/>
            <person name="Gautier V."/>
            <person name="Ament-Velasquez S.L."/>
            <person name="Kruys A."/>
            <person name="Hutchinson M.I."/>
            <person name="Powell A.J."/>
            <person name="Barry K."/>
            <person name="Miller A.N."/>
            <person name="Grigoriev I.V."/>
            <person name="Debuchy R."/>
            <person name="Gladieux P."/>
            <person name="Thoren M.H."/>
            <person name="Johannesson H."/>
        </authorList>
    </citation>
    <scope>NUCLEOTIDE SEQUENCE</scope>
    <source>
        <strain evidence="5">8032-3</strain>
    </source>
</reference>
<gene>
    <name evidence="5" type="ORF">QBC33DRAFT_151517</name>
</gene>
<dbReference type="Gene3D" id="3.10.129.10">
    <property type="entry name" value="Hotdog Thioesterase"/>
    <property type="match status" value="1"/>
</dbReference>
<evidence type="ECO:0000313" key="5">
    <source>
        <dbReference type="EMBL" id="KAK1771366.1"/>
    </source>
</evidence>
<dbReference type="EMBL" id="MU838998">
    <property type="protein sequence ID" value="KAK1771366.1"/>
    <property type="molecule type" value="Genomic_DNA"/>
</dbReference>
<dbReference type="SUPFAM" id="SSF54637">
    <property type="entry name" value="Thioesterase/thiol ester dehydrase-isomerase"/>
    <property type="match status" value="1"/>
</dbReference>
<dbReference type="CDD" id="cd03443">
    <property type="entry name" value="PaaI_thioesterase"/>
    <property type="match status" value="1"/>
</dbReference>
<accession>A0AAJ0CBT1</accession>
<organism evidence="5 6">
    <name type="scientific">Phialemonium atrogriseum</name>
    <dbReference type="NCBI Taxonomy" id="1093897"/>
    <lineage>
        <taxon>Eukaryota</taxon>
        <taxon>Fungi</taxon>
        <taxon>Dikarya</taxon>
        <taxon>Ascomycota</taxon>
        <taxon>Pezizomycotina</taxon>
        <taxon>Sordariomycetes</taxon>
        <taxon>Sordariomycetidae</taxon>
        <taxon>Cephalothecales</taxon>
        <taxon>Cephalothecaceae</taxon>
        <taxon>Phialemonium</taxon>
    </lineage>
</organism>
<proteinExistence type="inferred from homology"/>
<sequence>MPESPARPAAPGPEPTGAEDEIPNNIERLMAFTGGERVKEFLKMVLENEKEPDSQNWMTLLLPHLHFVSAASPPASPTLRVTFRHTVQPEHCNGLGNMHGGCTATLFDFCTSVAIAASPDLRPGFWSRLGVTRTLSTTYLRPAPRGEAVLIECEVAQLGRRMCALRAVMMREVDGALLATCEHGKVNTDPPAAAKL</sequence>
<keyword evidence="2" id="KW-0378">Hydrolase</keyword>
<dbReference type="PANTHER" id="PTHR21660:SF1">
    <property type="entry name" value="ACYL-COENZYME A THIOESTERASE 13"/>
    <property type="match status" value="1"/>
</dbReference>
<evidence type="ECO:0000256" key="3">
    <source>
        <dbReference type="SAM" id="MobiDB-lite"/>
    </source>
</evidence>
<name>A0AAJ0CBT1_9PEZI</name>
<dbReference type="AlphaFoldDB" id="A0AAJ0CBT1"/>